<evidence type="ECO:0000313" key="2">
    <source>
        <dbReference type="EMBL" id="KAK0670978.1"/>
    </source>
</evidence>
<dbReference type="EMBL" id="JAULSY010000025">
    <property type="protein sequence ID" value="KAK0670978.1"/>
    <property type="molecule type" value="Genomic_DNA"/>
</dbReference>
<keyword evidence="3" id="KW-1185">Reference proteome</keyword>
<dbReference type="Proteomes" id="UP001174997">
    <property type="component" value="Unassembled WGS sequence"/>
</dbReference>
<feature type="region of interest" description="Disordered" evidence="1">
    <location>
        <begin position="1"/>
        <end position="29"/>
    </location>
</feature>
<evidence type="ECO:0000313" key="3">
    <source>
        <dbReference type="Proteomes" id="UP001174997"/>
    </source>
</evidence>
<accession>A0AA39ZH81</accession>
<organism evidence="2 3">
    <name type="scientific">Cercophora samala</name>
    <dbReference type="NCBI Taxonomy" id="330535"/>
    <lineage>
        <taxon>Eukaryota</taxon>
        <taxon>Fungi</taxon>
        <taxon>Dikarya</taxon>
        <taxon>Ascomycota</taxon>
        <taxon>Pezizomycotina</taxon>
        <taxon>Sordariomycetes</taxon>
        <taxon>Sordariomycetidae</taxon>
        <taxon>Sordariales</taxon>
        <taxon>Lasiosphaeriaceae</taxon>
        <taxon>Cercophora</taxon>
    </lineage>
</organism>
<proteinExistence type="predicted"/>
<reference evidence="2" key="1">
    <citation type="submission" date="2023-06" db="EMBL/GenBank/DDBJ databases">
        <title>Genome-scale phylogeny and comparative genomics of the fungal order Sordariales.</title>
        <authorList>
            <consortium name="Lawrence Berkeley National Laboratory"/>
            <person name="Hensen N."/>
            <person name="Bonometti L."/>
            <person name="Westerberg I."/>
            <person name="Brannstrom I.O."/>
            <person name="Guillou S."/>
            <person name="Cros-Aarteil S."/>
            <person name="Calhoun S."/>
            <person name="Haridas S."/>
            <person name="Kuo A."/>
            <person name="Mondo S."/>
            <person name="Pangilinan J."/>
            <person name="Riley R."/>
            <person name="Labutti K."/>
            <person name="Andreopoulos B."/>
            <person name="Lipzen A."/>
            <person name="Chen C."/>
            <person name="Yanf M."/>
            <person name="Daum C."/>
            <person name="Ng V."/>
            <person name="Clum A."/>
            <person name="Steindorff A."/>
            <person name="Ohm R."/>
            <person name="Martin F."/>
            <person name="Silar P."/>
            <person name="Natvig D."/>
            <person name="Lalanne C."/>
            <person name="Gautier V."/>
            <person name="Ament-Velasquez S.L."/>
            <person name="Kruys A."/>
            <person name="Hutchinson M.I."/>
            <person name="Powell A.J."/>
            <person name="Barry K."/>
            <person name="Miller A.N."/>
            <person name="Grigoriev I.V."/>
            <person name="Debuchy R."/>
            <person name="Gladieux P."/>
            <person name="Thoren M.H."/>
            <person name="Johannesson H."/>
        </authorList>
    </citation>
    <scope>NUCLEOTIDE SEQUENCE</scope>
    <source>
        <strain evidence="2">CBS 307.81</strain>
    </source>
</reference>
<protein>
    <submittedName>
        <fullName evidence="2">Uncharacterized protein</fullName>
    </submittedName>
</protein>
<evidence type="ECO:0000256" key="1">
    <source>
        <dbReference type="SAM" id="MobiDB-lite"/>
    </source>
</evidence>
<dbReference type="AlphaFoldDB" id="A0AA39ZH81"/>
<sequence>MKPDRTDYQPQTPRNQPTSQPTTVRSRTEPNKWVQIEDGKYLHLPTRELRDRKGMIISGPPIRVGWETRSNRYDHHAKPPDTLSGLCEITMTEYLTKVGDFFKKGDCMVDAVRVSHKYGVGLAVTTWHTYEEFRGILERNGLVDFVKDE</sequence>
<feature type="compositionally biased region" description="Polar residues" evidence="1">
    <location>
        <begin position="8"/>
        <end position="25"/>
    </location>
</feature>
<comment type="caution">
    <text evidence="2">The sequence shown here is derived from an EMBL/GenBank/DDBJ whole genome shotgun (WGS) entry which is preliminary data.</text>
</comment>
<gene>
    <name evidence="2" type="ORF">QBC41DRAFT_335515</name>
</gene>
<name>A0AA39ZH81_9PEZI</name>